<comment type="subcellular location">
    <subcellularLocation>
        <location evidence="1">Cell membrane</location>
        <topology evidence="1">Multi-pass membrane protein</topology>
    </subcellularLocation>
</comment>
<feature type="transmembrane region" description="Helical" evidence="6">
    <location>
        <begin position="149"/>
        <end position="169"/>
    </location>
</feature>
<keyword evidence="2" id="KW-1003">Cell membrane</keyword>
<keyword evidence="3 6" id="KW-0812">Transmembrane</keyword>
<name>A0A4Q5LYN7_9BACT</name>
<proteinExistence type="predicted"/>
<evidence type="ECO:0000313" key="8">
    <source>
        <dbReference type="Proteomes" id="UP000293162"/>
    </source>
</evidence>
<feature type="transmembrane region" description="Helical" evidence="6">
    <location>
        <begin position="80"/>
        <end position="103"/>
    </location>
</feature>
<feature type="transmembrane region" description="Helical" evidence="6">
    <location>
        <begin position="442"/>
        <end position="462"/>
    </location>
</feature>
<dbReference type="InterPro" id="IPR050833">
    <property type="entry name" value="Poly_Biosynth_Transport"/>
</dbReference>
<keyword evidence="8" id="KW-1185">Reference proteome</keyword>
<dbReference type="RefSeq" id="WP_130021605.1">
    <property type="nucleotide sequence ID" value="NZ_SEWF01000019.1"/>
</dbReference>
<dbReference type="Proteomes" id="UP000293162">
    <property type="component" value="Unassembled WGS sequence"/>
</dbReference>
<feature type="transmembrane region" description="Helical" evidence="6">
    <location>
        <begin position="385"/>
        <end position="403"/>
    </location>
</feature>
<keyword evidence="5 6" id="KW-0472">Membrane</keyword>
<keyword evidence="4 6" id="KW-1133">Transmembrane helix</keyword>
<evidence type="ECO:0000313" key="7">
    <source>
        <dbReference type="EMBL" id="RYU94991.1"/>
    </source>
</evidence>
<reference evidence="7 8" key="1">
    <citation type="submission" date="2019-02" db="EMBL/GenBank/DDBJ databases">
        <title>Bacterial novel species Emticicia sp. 17J42-9 isolated from soil.</title>
        <authorList>
            <person name="Jung H.-Y."/>
        </authorList>
    </citation>
    <scope>NUCLEOTIDE SEQUENCE [LARGE SCALE GENOMIC DNA]</scope>
    <source>
        <strain evidence="7 8">17J42-9</strain>
    </source>
</reference>
<comment type="caution">
    <text evidence="7">The sequence shown here is derived from an EMBL/GenBank/DDBJ whole genome shotgun (WGS) entry which is preliminary data.</text>
</comment>
<evidence type="ECO:0000256" key="3">
    <source>
        <dbReference type="ARBA" id="ARBA00022692"/>
    </source>
</evidence>
<evidence type="ECO:0000256" key="1">
    <source>
        <dbReference type="ARBA" id="ARBA00004651"/>
    </source>
</evidence>
<sequence length="501" mass="57494">MSVIKKLASDTALYGISSIVGRFLNWLLVAVHTRVFVEQSQLADNNQLYIWVVLLNIIYTYGMETAFFRYASKKENQQEYYNLILSYIILTSVIFSGLIYFAATPIINAMGFPGKERLIVWFSIIIATDAVAAIAFAKLRAENRAKKFVAIRLINIFINIGLNVFYLMFCKYIHEGVMLSNWKPFADFFYNPRIGPDYIVWANFIASLVTLLLLWKEFVGFRFAFDFKKFKPVFTYAYPLLIMGLAGAVNQVADRIMFREILPEGFYKGLTTDDAFSIYANVYKLSIFMLLVVQAYRYAADPFFFSKAEDKNSPSMIALATKWFTIACVIIWVGVSLNIDLISLILGKSYRFGLEVVPILLLANLFIGVYQNMSIWFKLSDRTHFGTILTFVGMFISVVLNLILIPLMGYVGCALAFAISSFVMMVLCYWFGQKYYPIPYQLSNIVIYLVGAGILIYTSWQIKIENPYYSIPFHLLLTLLFLIVIVVIERKSLGISKYFRF</sequence>
<protein>
    <submittedName>
        <fullName evidence="7">Polysaccharide biosynthesis protein</fullName>
    </submittedName>
</protein>
<feature type="transmembrane region" description="Helical" evidence="6">
    <location>
        <begin position="48"/>
        <end position="68"/>
    </location>
</feature>
<evidence type="ECO:0000256" key="2">
    <source>
        <dbReference type="ARBA" id="ARBA00022475"/>
    </source>
</evidence>
<feature type="transmembrane region" description="Helical" evidence="6">
    <location>
        <begin position="409"/>
        <end position="430"/>
    </location>
</feature>
<evidence type="ECO:0000256" key="4">
    <source>
        <dbReference type="ARBA" id="ARBA00022989"/>
    </source>
</evidence>
<dbReference type="AlphaFoldDB" id="A0A4Q5LYN7"/>
<feature type="transmembrane region" description="Helical" evidence="6">
    <location>
        <begin position="320"/>
        <end position="346"/>
    </location>
</feature>
<evidence type="ECO:0000256" key="6">
    <source>
        <dbReference type="SAM" id="Phobius"/>
    </source>
</evidence>
<dbReference type="EMBL" id="SEWF01000019">
    <property type="protein sequence ID" value="RYU94991.1"/>
    <property type="molecule type" value="Genomic_DNA"/>
</dbReference>
<dbReference type="GO" id="GO:0005886">
    <property type="term" value="C:plasma membrane"/>
    <property type="evidence" value="ECO:0007669"/>
    <property type="project" value="UniProtKB-SubCell"/>
</dbReference>
<dbReference type="OrthoDB" id="9814608at2"/>
<feature type="transmembrane region" description="Helical" evidence="6">
    <location>
        <begin position="12"/>
        <end position="36"/>
    </location>
</feature>
<evidence type="ECO:0000256" key="5">
    <source>
        <dbReference type="ARBA" id="ARBA00023136"/>
    </source>
</evidence>
<feature type="transmembrane region" description="Helical" evidence="6">
    <location>
        <begin position="278"/>
        <end position="299"/>
    </location>
</feature>
<gene>
    <name evidence="7" type="ORF">EWM59_13995</name>
</gene>
<dbReference type="PANTHER" id="PTHR30250:SF11">
    <property type="entry name" value="O-ANTIGEN TRANSPORTER-RELATED"/>
    <property type="match status" value="1"/>
</dbReference>
<feature type="transmembrane region" description="Helical" evidence="6">
    <location>
        <begin position="468"/>
        <end position="488"/>
    </location>
</feature>
<feature type="transmembrane region" description="Helical" evidence="6">
    <location>
        <begin position="198"/>
        <end position="215"/>
    </location>
</feature>
<organism evidence="7 8">
    <name type="scientific">Emticicia agri</name>
    <dbReference type="NCBI Taxonomy" id="2492393"/>
    <lineage>
        <taxon>Bacteria</taxon>
        <taxon>Pseudomonadati</taxon>
        <taxon>Bacteroidota</taxon>
        <taxon>Cytophagia</taxon>
        <taxon>Cytophagales</taxon>
        <taxon>Leadbetterellaceae</taxon>
        <taxon>Emticicia</taxon>
    </lineage>
</organism>
<dbReference type="PANTHER" id="PTHR30250">
    <property type="entry name" value="PST FAMILY PREDICTED COLANIC ACID TRANSPORTER"/>
    <property type="match status" value="1"/>
</dbReference>
<feature type="transmembrane region" description="Helical" evidence="6">
    <location>
        <begin position="352"/>
        <end position="373"/>
    </location>
</feature>
<feature type="transmembrane region" description="Helical" evidence="6">
    <location>
        <begin position="118"/>
        <end position="137"/>
    </location>
</feature>
<accession>A0A4Q5LYN7</accession>